<dbReference type="InterPro" id="IPR006282">
    <property type="entry name" value="Thi_PPkinase"/>
</dbReference>
<name>A0A1S9I851_9CLOT</name>
<evidence type="ECO:0000313" key="9">
    <source>
        <dbReference type="Proteomes" id="UP000190206"/>
    </source>
</evidence>
<dbReference type="EMBL" id="MRAD01000001">
    <property type="protein sequence ID" value="OOO63460.1"/>
    <property type="molecule type" value="Genomic_DNA"/>
</dbReference>
<evidence type="ECO:0000256" key="3">
    <source>
        <dbReference type="ARBA" id="ARBA00022777"/>
    </source>
</evidence>
<dbReference type="GO" id="GO:0016301">
    <property type="term" value="F:kinase activity"/>
    <property type="evidence" value="ECO:0007669"/>
    <property type="project" value="UniProtKB-KW"/>
</dbReference>
<evidence type="ECO:0000259" key="6">
    <source>
        <dbReference type="SMART" id="SM00983"/>
    </source>
</evidence>
<keyword evidence="1" id="KW-0808">Transferase</keyword>
<dbReference type="EC" id="2.7.6.2" evidence="5"/>
<evidence type="ECO:0000313" key="8">
    <source>
        <dbReference type="EMBL" id="OOO66511.1"/>
    </source>
</evidence>
<dbReference type="EMBL" id="MRAE01000014">
    <property type="protein sequence ID" value="OOO66511.1"/>
    <property type="molecule type" value="Genomic_DNA"/>
</dbReference>
<sequence>MKSIVICGGKAPSEKLLQEEMKDSSYIICADSGANCLYEYDIVPDFILGDMDSIDKKAFFYFKEKGVNMDKYPKEKDFTDGLLALNKAIELKSDTVAFLGCTGNRIDHVLGNLGFLDICLKNNIKAYIKDENNEVFLTDKDISLEPRKSVYFSLQAYGSNVEGVTLSNAKFPLENYTLKMGDTLTTSNEFTDKELHIKFKKGTLIVIISNDTDFQRDK</sequence>
<gene>
    <name evidence="7" type="ORF">BS637_00090</name>
    <name evidence="8" type="ORF">BS638_07355</name>
</gene>
<dbReference type="GO" id="GO:0030975">
    <property type="term" value="F:thiamine binding"/>
    <property type="evidence" value="ECO:0007669"/>
    <property type="project" value="InterPro"/>
</dbReference>
<dbReference type="InterPro" id="IPR053149">
    <property type="entry name" value="TPK"/>
</dbReference>
<dbReference type="NCBIfam" id="TIGR01378">
    <property type="entry name" value="thi_PPkinase"/>
    <property type="match status" value="1"/>
</dbReference>
<dbReference type="STRING" id="1962263.BS637_00090"/>
<dbReference type="GO" id="GO:0005524">
    <property type="term" value="F:ATP binding"/>
    <property type="evidence" value="ECO:0007669"/>
    <property type="project" value="UniProtKB-KW"/>
</dbReference>
<keyword evidence="4" id="KW-0067">ATP-binding</keyword>
<dbReference type="CDD" id="cd07995">
    <property type="entry name" value="TPK"/>
    <property type="match status" value="1"/>
</dbReference>
<dbReference type="AlphaFoldDB" id="A0A1S9I851"/>
<dbReference type="InterPro" id="IPR007373">
    <property type="entry name" value="Thiamin_PyroPKinase_B1-bd"/>
</dbReference>
<dbReference type="Pfam" id="PF04265">
    <property type="entry name" value="TPK_B1_binding"/>
    <property type="match status" value="1"/>
</dbReference>
<dbReference type="PANTHER" id="PTHR41299">
    <property type="entry name" value="THIAMINE PYROPHOSPHOKINASE"/>
    <property type="match status" value="1"/>
</dbReference>
<dbReference type="Proteomes" id="UP000190206">
    <property type="component" value="Unassembled WGS sequence"/>
</dbReference>
<dbReference type="PANTHER" id="PTHR41299:SF1">
    <property type="entry name" value="THIAMINE PYROPHOSPHOKINASE"/>
    <property type="match status" value="1"/>
</dbReference>
<reference evidence="8 10" key="2">
    <citation type="submission" date="2016-12" db="EMBL/GenBank/DDBJ databases">
        <title>Clostridium tepidum sp. nov., a close relative of Clostridium sporogenes and Clostridium botulinum Group I.</title>
        <authorList>
            <person name="Dobritsa A.P."/>
            <person name="Kutumbaka K.K."/>
            <person name="Werner K."/>
            <person name="Wiedmann M."/>
            <person name="Asmus A."/>
            <person name="Samadpour M."/>
        </authorList>
    </citation>
    <scope>NUCLEOTIDE SEQUENCE [LARGE SCALE GENOMIC DNA]</scope>
    <source>
        <strain evidence="8 10">IEH 97212</strain>
    </source>
</reference>
<dbReference type="Gene3D" id="3.40.50.10240">
    <property type="entry name" value="Thiamin pyrophosphokinase, catalytic domain"/>
    <property type="match status" value="1"/>
</dbReference>
<dbReference type="OrthoDB" id="9804377at2"/>
<evidence type="ECO:0000256" key="1">
    <source>
        <dbReference type="ARBA" id="ARBA00022679"/>
    </source>
</evidence>
<dbReference type="GO" id="GO:0009229">
    <property type="term" value="P:thiamine diphosphate biosynthetic process"/>
    <property type="evidence" value="ECO:0007669"/>
    <property type="project" value="InterPro"/>
</dbReference>
<feature type="domain" description="Thiamin pyrophosphokinase thiamin-binding" evidence="6">
    <location>
        <begin position="138"/>
        <end position="205"/>
    </location>
</feature>
<dbReference type="InterPro" id="IPR036371">
    <property type="entry name" value="TPK_B1-bd_sf"/>
</dbReference>
<proteinExistence type="predicted"/>
<dbReference type="Proteomes" id="UP000190256">
    <property type="component" value="Unassembled WGS sequence"/>
</dbReference>
<dbReference type="InterPro" id="IPR036759">
    <property type="entry name" value="TPK_catalytic_sf"/>
</dbReference>
<reference evidence="7 9" key="1">
    <citation type="submission" date="2016-12" db="EMBL/GenBank/DDBJ databases">
        <title>Clostridium tepidum sp. nov., a close relative of Clostridium sporogenes and Clostridium botulinum Group I.</title>
        <authorList>
            <person name="Dobritsa A.P."/>
            <person name="Kutumbaka K."/>
            <person name="Werner K."/>
            <person name="Samadpour M."/>
        </authorList>
    </citation>
    <scope>NUCLEOTIDE SEQUENCE [LARGE SCALE GENOMIC DNA]</scope>
    <source>
        <strain evidence="7 9">PE</strain>
    </source>
</reference>
<evidence type="ECO:0000256" key="2">
    <source>
        <dbReference type="ARBA" id="ARBA00022741"/>
    </source>
</evidence>
<evidence type="ECO:0000313" key="10">
    <source>
        <dbReference type="Proteomes" id="UP000190256"/>
    </source>
</evidence>
<dbReference type="SMART" id="SM00983">
    <property type="entry name" value="TPK_B1_binding"/>
    <property type="match status" value="1"/>
</dbReference>
<evidence type="ECO:0000313" key="7">
    <source>
        <dbReference type="EMBL" id="OOO63460.1"/>
    </source>
</evidence>
<accession>A0A1S9I851</accession>
<keyword evidence="2" id="KW-0547">Nucleotide-binding</keyword>
<dbReference type="RefSeq" id="WP_078022449.1">
    <property type="nucleotide sequence ID" value="NZ_JADPGM010000003.1"/>
</dbReference>
<dbReference type="GO" id="GO:0004788">
    <property type="term" value="F:thiamine diphosphokinase activity"/>
    <property type="evidence" value="ECO:0007669"/>
    <property type="project" value="UniProtKB-UniRule"/>
</dbReference>
<keyword evidence="9" id="KW-1185">Reference proteome</keyword>
<dbReference type="SUPFAM" id="SSF63999">
    <property type="entry name" value="Thiamin pyrophosphokinase, catalytic domain"/>
    <property type="match status" value="1"/>
</dbReference>
<protein>
    <recommendedName>
        <fullName evidence="5">Thiamine diphosphokinase</fullName>
        <ecNumber evidence="5">2.7.6.2</ecNumber>
    </recommendedName>
</protein>
<evidence type="ECO:0000256" key="4">
    <source>
        <dbReference type="ARBA" id="ARBA00022840"/>
    </source>
</evidence>
<comment type="caution">
    <text evidence="8">The sequence shown here is derived from an EMBL/GenBank/DDBJ whole genome shotgun (WGS) entry which is preliminary data.</text>
</comment>
<dbReference type="GO" id="GO:0006772">
    <property type="term" value="P:thiamine metabolic process"/>
    <property type="evidence" value="ECO:0007669"/>
    <property type="project" value="UniProtKB-UniRule"/>
</dbReference>
<dbReference type="Pfam" id="PF04263">
    <property type="entry name" value="TPK_catalytic"/>
    <property type="match status" value="1"/>
</dbReference>
<organism evidence="8 10">
    <name type="scientific">Clostridium tepidum</name>
    <dbReference type="NCBI Taxonomy" id="1962263"/>
    <lineage>
        <taxon>Bacteria</taxon>
        <taxon>Bacillati</taxon>
        <taxon>Bacillota</taxon>
        <taxon>Clostridia</taxon>
        <taxon>Eubacteriales</taxon>
        <taxon>Clostridiaceae</taxon>
        <taxon>Clostridium</taxon>
    </lineage>
</organism>
<keyword evidence="3 8" id="KW-0418">Kinase</keyword>
<dbReference type="InterPro" id="IPR007371">
    <property type="entry name" value="TPK_catalytic"/>
</dbReference>
<dbReference type="SUPFAM" id="SSF63862">
    <property type="entry name" value="Thiamin pyrophosphokinase, substrate-binding domain"/>
    <property type="match status" value="1"/>
</dbReference>
<evidence type="ECO:0000256" key="5">
    <source>
        <dbReference type="NCBIfam" id="TIGR01378"/>
    </source>
</evidence>